<sequence length="184" mass="20186">MAEISTIARPYAKGLYQALEDRHASVEEHKAALEAVEKISKVIAMPEIAQVFGDPKLSSEQIIDLIHSVLPESETPKEVNNLLSVVLKNGRIAAWSSIADDYRQLINSAEGIAEAYIESAFEMSSSEIEDLLKALARHFPNKKLVPHVTINRDLIGGVRIRVGDQVLDGSISARLEQMKTALTA</sequence>
<dbReference type="Gene3D" id="1.10.520.20">
    <property type="entry name" value="N-terminal domain of the delta subunit of the F1F0-ATP synthase"/>
    <property type="match status" value="1"/>
</dbReference>
<keyword evidence="6 8" id="KW-0139">CF(1)</keyword>
<dbReference type="NCBIfam" id="TIGR01145">
    <property type="entry name" value="ATP_synt_delta"/>
    <property type="match status" value="1"/>
</dbReference>
<evidence type="ECO:0000256" key="6">
    <source>
        <dbReference type="ARBA" id="ARBA00023196"/>
    </source>
</evidence>
<organism evidence="9 10">
    <name type="scientific">Mesosutterella porci</name>
    <dbReference type="NCBI Taxonomy" id="2915351"/>
    <lineage>
        <taxon>Bacteria</taxon>
        <taxon>Pseudomonadati</taxon>
        <taxon>Pseudomonadota</taxon>
        <taxon>Betaproteobacteria</taxon>
        <taxon>Burkholderiales</taxon>
        <taxon>Sutterellaceae</taxon>
        <taxon>Mesosutterella</taxon>
    </lineage>
</organism>
<keyword evidence="7 8" id="KW-0066">ATP synthesis</keyword>
<dbReference type="Proteomes" id="UP001297600">
    <property type="component" value="Unassembled WGS sequence"/>
</dbReference>
<proteinExistence type="inferred from homology"/>
<evidence type="ECO:0000256" key="5">
    <source>
        <dbReference type="ARBA" id="ARBA00023136"/>
    </source>
</evidence>
<evidence type="ECO:0000313" key="9">
    <source>
        <dbReference type="EMBL" id="MCG5030162.1"/>
    </source>
</evidence>
<reference evidence="9 10" key="1">
    <citation type="submission" date="2022-02" db="EMBL/GenBank/DDBJ databases">
        <title>Mesosutterella porci, a novel member of the family Sutterellaceae from pig feces.</title>
        <authorList>
            <person name="Wylensek D."/>
            <person name="Clavel T."/>
        </authorList>
    </citation>
    <scope>NUCLEOTIDE SEQUENCE [LARGE SCALE GENOMIC DNA]</scope>
    <source>
        <strain evidence="10">oilRF-744-wt-GAM-9</strain>
    </source>
</reference>
<dbReference type="InterPro" id="IPR000711">
    <property type="entry name" value="ATPase_OSCP/dsu"/>
</dbReference>
<evidence type="ECO:0000256" key="8">
    <source>
        <dbReference type="HAMAP-Rule" id="MF_01416"/>
    </source>
</evidence>
<dbReference type="NCBIfam" id="NF004402">
    <property type="entry name" value="PRK05758.2-2"/>
    <property type="match status" value="1"/>
</dbReference>
<comment type="function">
    <text evidence="8">F(1)F(0) ATP synthase produces ATP from ADP in the presence of a proton or sodium gradient. F-type ATPases consist of two structural domains, F(1) containing the extramembraneous catalytic core and F(0) containing the membrane proton channel, linked together by a central stalk and a peripheral stalk. During catalysis, ATP synthesis in the catalytic domain of F(1) is coupled via a rotary mechanism of the central stalk subunits to proton translocation.</text>
</comment>
<keyword evidence="8" id="KW-1003">Cell membrane</keyword>
<evidence type="ECO:0000256" key="3">
    <source>
        <dbReference type="ARBA" id="ARBA00022781"/>
    </source>
</evidence>
<evidence type="ECO:0000256" key="4">
    <source>
        <dbReference type="ARBA" id="ARBA00023065"/>
    </source>
</evidence>
<keyword evidence="4 8" id="KW-0406">Ion transport</keyword>
<evidence type="ECO:0000256" key="1">
    <source>
        <dbReference type="ARBA" id="ARBA00004370"/>
    </source>
</evidence>
<dbReference type="SUPFAM" id="SSF47928">
    <property type="entry name" value="N-terminal domain of the delta subunit of the F1F0-ATP synthase"/>
    <property type="match status" value="1"/>
</dbReference>
<gene>
    <name evidence="8" type="primary">atpH</name>
    <name evidence="9" type="ORF">MAF45_01655</name>
</gene>
<comment type="function">
    <text evidence="8">This protein is part of the stalk that links CF(0) to CF(1). It either transmits conformational changes from CF(0) to CF(1) or is implicated in proton conduction.</text>
</comment>
<evidence type="ECO:0000256" key="7">
    <source>
        <dbReference type="ARBA" id="ARBA00023310"/>
    </source>
</evidence>
<keyword evidence="5 8" id="KW-0472">Membrane</keyword>
<comment type="similarity">
    <text evidence="8">Belongs to the ATPase delta chain family.</text>
</comment>
<keyword evidence="10" id="KW-1185">Reference proteome</keyword>
<evidence type="ECO:0000256" key="2">
    <source>
        <dbReference type="ARBA" id="ARBA00022448"/>
    </source>
</evidence>
<dbReference type="InterPro" id="IPR026015">
    <property type="entry name" value="ATP_synth_OSCP/delta_N_sf"/>
</dbReference>
<comment type="caution">
    <text evidence="9">The sequence shown here is derived from an EMBL/GenBank/DDBJ whole genome shotgun (WGS) entry which is preliminary data.</text>
</comment>
<keyword evidence="3 8" id="KW-0375">Hydrogen ion transport</keyword>
<dbReference type="RefSeq" id="WP_237977819.1">
    <property type="nucleotide sequence ID" value="NZ_JAKNCT010000002.1"/>
</dbReference>
<accession>A0ABS9MNG9</accession>
<protein>
    <recommendedName>
        <fullName evidence="8">ATP synthase subunit delta</fullName>
    </recommendedName>
    <alternativeName>
        <fullName evidence="8">ATP synthase F(1) sector subunit delta</fullName>
    </alternativeName>
    <alternativeName>
        <fullName evidence="8">F-type ATPase subunit delta</fullName>
        <shortName evidence="8">F-ATPase subunit delta</shortName>
    </alternativeName>
</protein>
<keyword evidence="2 8" id="KW-0813">Transport</keyword>
<dbReference type="EMBL" id="JAKNCT010000002">
    <property type="protein sequence ID" value="MCG5030162.1"/>
    <property type="molecule type" value="Genomic_DNA"/>
</dbReference>
<dbReference type="PANTHER" id="PTHR11910">
    <property type="entry name" value="ATP SYNTHASE DELTA CHAIN"/>
    <property type="match status" value="1"/>
</dbReference>
<evidence type="ECO:0000313" key="10">
    <source>
        <dbReference type="Proteomes" id="UP001297600"/>
    </source>
</evidence>
<name>A0ABS9MNG9_9BURK</name>
<comment type="subcellular location">
    <subcellularLocation>
        <location evidence="8">Cell membrane</location>
        <topology evidence="8">Peripheral membrane protein</topology>
    </subcellularLocation>
    <subcellularLocation>
        <location evidence="1">Membrane</location>
    </subcellularLocation>
</comment>
<dbReference type="Pfam" id="PF00213">
    <property type="entry name" value="OSCP"/>
    <property type="match status" value="1"/>
</dbReference>
<dbReference type="PRINTS" id="PR00125">
    <property type="entry name" value="ATPASEDELTA"/>
</dbReference>
<dbReference type="HAMAP" id="MF_01416">
    <property type="entry name" value="ATP_synth_delta_bact"/>
    <property type="match status" value="1"/>
</dbReference>